<keyword evidence="12" id="KW-1071">Ligand-gated ion channel</keyword>
<dbReference type="InterPro" id="IPR001828">
    <property type="entry name" value="ANF_lig-bd_rcpt"/>
</dbReference>
<keyword evidence="5 18" id="KW-1133">Transmembrane helix</keyword>
<dbReference type="Pfam" id="PF01094">
    <property type="entry name" value="ANF_receptor"/>
    <property type="match status" value="1"/>
</dbReference>
<evidence type="ECO:0000256" key="17">
    <source>
        <dbReference type="PIRSR" id="PIRSR601508-3"/>
    </source>
</evidence>
<evidence type="ECO:0000256" key="3">
    <source>
        <dbReference type="ARBA" id="ARBA00022475"/>
    </source>
</evidence>
<dbReference type="InterPro" id="IPR001508">
    <property type="entry name" value="Iono_Glu_rcpt_met"/>
</dbReference>
<keyword evidence="4 18" id="KW-0812">Transmembrane</keyword>
<dbReference type="InterPro" id="IPR019594">
    <property type="entry name" value="Glu/Gly-bd"/>
</dbReference>
<dbReference type="SUPFAM" id="SSF53850">
    <property type="entry name" value="Periplasmic binding protein-like II"/>
    <property type="match status" value="1"/>
</dbReference>
<feature type="domain" description="Ionotropic glutamate receptor C-terminal" evidence="20">
    <location>
        <begin position="424"/>
        <end position="794"/>
    </location>
</feature>
<keyword evidence="8 18" id="KW-0472">Membrane</keyword>
<dbReference type="SMART" id="SM00918">
    <property type="entry name" value="Lig_chan-Glu_bd"/>
    <property type="match status" value="1"/>
</dbReference>
<dbReference type="FunFam" id="1.10.287.70:FF:000299">
    <property type="entry name" value="Uncharacterized protein"/>
    <property type="match status" value="1"/>
</dbReference>
<keyword evidence="11" id="KW-0628">Postsynaptic cell membrane</keyword>
<dbReference type="Gene3D" id="1.10.287.70">
    <property type="match status" value="1"/>
</dbReference>
<feature type="site" description="Crucial to convey clamshell closure to channel opening" evidence="16">
    <location>
        <position position="662"/>
    </location>
</feature>
<keyword evidence="23" id="KW-1185">Reference proteome</keyword>
<dbReference type="InterPro" id="IPR015683">
    <property type="entry name" value="Ionotropic_Glu_rcpt"/>
</dbReference>
<evidence type="ECO:0000256" key="1">
    <source>
        <dbReference type="ARBA" id="ARBA00004651"/>
    </source>
</evidence>
<feature type="transmembrane region" description="Helical" evidence="18">
    <location>
        <begin position="555"/>
        <end position="574"/>
    </location>
</feature>
<evidence type="ECO:0000259" key="21">
    <source>
        <dbReference type="SMART" id="SM00918"/>
    </source>
</evidence>
<dbReference type="PANTHER" id="PTHR18966">
    <property type="entry name" value="IONOTROPIC GLUTAMATE RECEPTOR"/>
    <property type="match status" value="1"/>
</dbReference>
<feature type="disulfide bond" evidence="17">
    <location>
        <begin position="743"/>
        <end position="798"/>
    </location>
</feature>
<feature type="binding site" evidence="15">
    <location>
        <position position="517"/>
    </location>
    <ligand>
        <name>L-glutamate</name>
        <dbReference type="ChEBI" id="CHEBI:29985"/>
    </ligand>
</feature>
<name>A0A8K0E6E0_BRALA</name>
<dbReference type="SMART" id="SM00079">
    <property type="entry name" value="PBPe"/>
    <property type="match status" value="1"/>
</dbReference>
<organism evidence="22 23">
    <name type="scientific">Branchiostoma lanceolatum</name>
    <name type="common">Common lancelet</name>
    <name type="synonym">Amphioxus lanceolatum</name>
    <dbReference type="NCBI Taxonomy" id="7740"/>
    <lineage>
        <taxon>Eukaryota</taxon>
        <taxon>Metazoa</taxon>
        <taxon>Chordata</taxon>
        <taxon>Cephalochordata</taxon>
        <taxon>Leptocardii</taxon>
        <taxon>Amphioxiformes</taxon>
        <taxon>Branchiostomatidae</taxon>
        <taxon>Branchiostoma</taxon>
    </lineage>
</organism>
<evidence type="ECO:0000256" key="19">
    <source>
        <dbReference type="SAM" id="SignalP"/>
    </source>
</evidence>
<dbReference type="AlphaFoldDB" id="A0A8K0E6E0"/>
<dbReference type="Gene3D" id="3.40.190.10">
    <property type="entry name" value="Periplasmic binding protein-like II"/>
    <property type="match status" value="1"/>
</dbReference>
<dbReference type="Gene3D" id="3.40.50.2300">
    <property type="match status" value="1"/>
</dbReference>
<evidence type="ECO:0000256" key="11">
    <source>
        <dbReference type="ARBA" id="ARBA00023257"/>
    </source>
</evidence>
<keyword evidence="3" id="KW-1003">Cell membrane</keyword>
<evidence type="ECO:0000313" key="23">
    <source>
        <dbReference type="Proteomes" id="UP000838412"/>
    </source>
</evidence>
<evidence type="ECO:0000256" key="15">
    <source>
        <dbReference type="PIRSR" id="PIRSR601508-1"/>
    </source>
</evidence>
<evidence type="ECO:0000256" key="12">
    <source>
        <dbReference type="ARBA" id="ARBA00023286"/>
    </source>
</evidence>
<dbReference type="Proteomes" id="UP000838412">
    <property type="component" value="Chromosome 13"/>
</dbReference>
<sequence>MGPFAREKRPPSRALGLLLVLLLSQVETVFSLNVDIGVMYAAGNKEAYGEGVRNLLRDVSESPGFPDVTFFLVELESSCTEKDALDNAAAWFKQKGICNILVVNNDRKVVSQDHSLEGEATHCYYHDLTRNNSELLTMVVQRPKLAHSLPPNSGIWVTSYPKPDDLSLMIVHTVEKYKWTSAFVLYDRFADAYRSLEKFLNWAADRDWLLRVKEIPLIGEGPDKVDKPALTTLLRQVKTSRETHVILLSNSAIINDVLDRAVYLLMVNYQYHWIITSLNAPLGDLGFDNFRDTGVRVTFFHPNTELGGNTRIFERLVLDGALSLVHSAMEATRAVDRGEMTEGEAQCRLRDYITEIEFVGYTGNVNYKNVSVSTHVRTNLVMELVENTGSDLVKVGKWSQVDGANLTSQFNSSFFTNPVLGGKRLRIISKKRDPWVRLKHHADTEGLKGVERYEGFLIDMLKVMAIRLNFTFDIDVPDNITIGSQNEADGSWDGMIGLLARREYDLALDAVATRSFRLKAVDFTEPIEMAGYYLIMKRPSRAAPGLLQFLNPFSYTVWAVMLCANLGVAILLAINNCLNPYEWGGLAKRGEVEEEEGKSLNFWNSLWTVWGAYVAAGPEFLPRSFAGRVLASLWFFVCLVAISSYTANLAAFLTKTNLDQQISSLKDLANSDYRFGALERNTIVKFLMNSTDEPYKTLGRRLKRWGGEVLLDSRDKLLKKAEDERFVFIADNENEFRVKEELCNLIVVGERFFRSPTALMFPRGSPYVTEFNRQILLFREEGFMDILRDRYLNVPGLCSTKVVAQDDGQLQIESFIGLFYLLLIGVALFLIVGLVEIFFFGVKGEKGEKDDEKQDDAPDPRLKWAINGQANAVYL</sequence>
<feature type="disulfide bond" evidence="17">
    <location>
        <begin position="98"/>
        <end position="347"/>
    </location>
</feature>
<keyword evidence="6" id="KW-0770">Synapse</keyword>
<evidence type="ECO:0000256" key="14">
    <source>
        <dbReference type="ARBA" id="ARBA00034100"/>
    </source>
</evidence>
<dbReference type="FunFam" id="3.40.190.10:FF:000178">
    <property type="entry name" value="Glutamate receptor subunit"/>
    <property type="match status" value="1"/>
</dbReference>
<evidence type="ECO:0000256" key="18">
    <source>
        <dbReference type="SAM" id="Phobius"/>
    </source>
</evidence>
<dbReference type="InterPro" id="IPR028082">
    <property type="entry name" value="Peripla_BP_I"/>
</dbReference>
<evidence type="ECO:0000256" key="8">
    <source>
        <dbReference type="ARBA" id="ARBA00023136"/>
    </source>
</evidence>
<dbReference type="GO" id="GO:0038023">
    <property type="term" value="F:signaling receptor activity"/>
    <property type="evidence" value="ECO:0007669"/>
    <property type="project" value="InterPro"/>
</dbReference>
<evidence type="ECO:0000256" key="16">
    <source>
        <dbReference type="PIRSR" id="PIRSR601508-2"/>
    </source>
</evidence>
<keyword evidence="10" id="KW-0325">Glycoprotein</keyword>
<evidence type="ECO:0000256" key="7">
    <source>
        <dbReference type="ARBA" id="ARBA00023065"/>
    </source>
</evidence>
<evidence type="ECO:0000256" key="10">
    <source>
        <dbReference type="ARBA" id="ARBA00023180"/>
    </source>
</evidence>
<keyword evidence="17" id="KW-1015">Disulfide bond</keyword>
<feature type="signal peptide" evidence="19">
    <location>
        <begin position="1"/>
        <end position="31"/>
    </location>
</feature>
<feature type="chain" id="PRO_5035473224" evidence="19">
    <location>
        <begin position="32"/>
        <end position="875"/>
    </location>
</feature>
<evidence type="ECO:0000256" key="4">
    <source>
        <dbReference type="ARBA" id="ARBA00022692"/>
    </source>
</evidence>
<evidence type="ECO:0000256" key="9">
    <source>
        <dbReference type="ARBA" id="ARBA00023170"/>
    </source>
</evidence>
<dbReference type="GO" id="GO:0015276">
    <property type="term" value="F:ligand-gated monoatomic ion channel activity"/>
    <property type="evidence" value="ECO:0007669"/>
    <property type="project" value="InterPro"/>
</dbReference>
<dbReference type="GO" id="GO:0045211">
    <property type="term" value="C:postsynaptic membrane"/>
    <property type="evidence" value="ECO:0007669"/>
    <property type="project" value="UniProtKB-SubCell"/>
</dbReference>
<evidence type="ECO:0000256" key="2">
    <source>
        <dbReference type="ARBA" id="ARBA00022448"/>
    </source>
</evidence>
<keyword evidence="2" id="KW-0813">Transport</keyword>
<dbReference type="OrthoDB" id="5984008at2759"/>
<evidence type="ECO:0000313" key="22">
    <source>
        <dbReference type="EMBL" id="CAH1243332.1"/>
    </source>
</evidence>
<comment type="subcellular location">
    <subcellularLocation>
        <location evidence="1">Cell membrane</location>
        <topology evidence="1">Multi-pass membrane protein</topology>
    </subcellularLocation>
    <subcellularLocation>
        <location evidence="14">Postsynaptic cell membrane</location>
    </subcellularLocation>
</comment>
<dbReference type="EMBL" id="OV696698">
    <property type="protein sequence ID" value="CAH1243332.1"/>
    <property type="molecule type" value="Genomic_DNA"/>
</dbReference>
<feature type="transmembrane region" description="Helical" evidence="18">
    <location>
        <begin position="818"/>
        <end position="840"/>
    </location>
</feature>
<keyword evidence="13" id="KW-0407">Ion channel</keyword>
<dbReference type="SUPFAM" id="SSF53822">
    <property type="entry name" value="Periplasmic binding protein-like I"/>
    <property type="match status" value="1"/>
</dbReference>
<protein>
    <submittedName>
        <fullName evidence="22">GRIK2 protein</fullName>
    </submittedName>
</protein>
<dbReference type="PRINTS" id="PR00177">
    <property type="entry name" value="NMDARECEPTOR"/>
</dbReference>
<feature type="binding site" evidence="15">
    <location>
        <position position="731"/>
    </location>
    <ligand>
        <name>L-glutamate</name>
        <dbReference type="ChEBI" id="CHEBI:29985"/>
    </ligand>
</feature>
<feature type="transmembrane region" description="Helical" evidence="18">
    <location>
        <begin position="633"/>
        <end position="653"/>
    </location>
</feature>
<dbReference type="Pfam" id="PF10613">
    <property type="entry name" value="Lig_chan-Glu_bd"/>
    <property type="match status" value="1"/>
</dbReference>
<proteinExistence type="predicted"/>
<accession>A0A8K0E6E0</accession>
<evidence type="ECO:0000256" key="5">
    <source>
        <dbReference type="ARBA" id="ARBA00022989"/>
    </source>
</evidence>
<keyword evidence="7" id="KW-0406">Ion transport</keyword>
<dbReference type="Pfam" id="PF00060">
    <property type="entry name" value="Lig_chan"/>
    <property type="match status" value="1"/>
</dbReference>
<gene>
    <name evidence="22" type="primary">GRIK2</name>
    <name evidence="22" type="ORF">BLAG_LOCUS6329</name>
</gene>
<evidence type="ECO:0000256" key="6">
    <source>
        <dbReference type="ARBA" id="ARBA00023018"/>
    </source>
</evidence>
<keyword evidence="9" id="KW-0675">Receptor</keyword>
<feature type="domain" description="Ionotropic glutamate receptor L-glutamate and glycine-binding" evidence="21">
    <location>
        <begin position="434"/>
        <end position="501"/>
    </location>
</feature>
<evidence type="ECO:0000256" key="13">
    <source>
        <dbReference type="ARBA" id="ARBA00023303"/>
    </source>
</evidence>
<keyword evidence="19" id="KW-0732">Signal</keyword>
<dbReference type="InterPro" id="IPR001320">
    <property type="entry name" value="Iontro_rcpt_C"/>
</dbReference>
<reference evidence="22" key="1">
    <citation type="submission" date="2022-01" db="EMBL/GenBank/DDBJ databases">
        <authorList>
            <person name="Braso-Vives M."/>
        </authorList>
    </citation>
    <scope>NUCLEOTIDE SEQUENCE</scope>
</reference>
<evidence type="ECO:0000259" key="20">
    <source>
        <dbReference type="SMART" id="SM00079"/>
    </source>
</evidence>